<sequence length="170" mass="18470">MLPGGMWEIPACNAGLHCTDSVSTHCPALTTGNMHLIGDTRPTEKVIEPAMQTGQVCLPCLEDFHPHHVDWGQARFGWKGVGTSAATQPTTKLPYLRLNAPTDPTDSQPAMVSPYFKGAESISGLGLPKFQDFGLGLGARPRRPDLLKYGAFFTVQAINFVPLRVWTPNL</sequence>
<organism evidence="1">
    <name type="scientific">Eutreptiella gymnastica</name>
    <dbReference type="NCBI Taxonomy" id="73025"/>
    <lineage>
        <taxon>Eukaryota</taxon>
        <taxon>Discoba</taxon>
        <taxon>Euglenozoa</taxon>
        <taxon>Euglenida</taxon>
        <taxon>Spirocuta</taxon>
        <taxon>Euglenophyceae</taxon>
        <taxon>Eutreptiales</taxon>
        <taxon>Eutreptiaceae</taxon>
        <taxon>Eutreptiella</taxon>
    </lineage>
</organism>
<name>A0A7S1I1M2_9EUGL</name>
<gene>
    <name evidence="1" type="ORF">EGYM00392_LOCUS8838</name>
</gene>
<reference evidence="1" key="1">
    <citation type="submission" date="2021-01" db="EMBL/GenBank/DDBJ databases">
        <authorList>
            <person name="Corre E."/>
            <person name="Pelletier E."/>
            <person name="Niang G."/>
            <person name="Scheremetjew M."/>
            <person name="Finn R."/>
            <person name="Kale V."/>
            <person name="Holt S."/>
            <person name="Cochrane G."/>
            <person name="Meng A."/>
            <person name="Brown T."/>
            <person name="Cohen L."/>
        </authorList>
    </citation>
    <scope>NUCLEOTIDE SEQUENCE</scope>
    <source>
        <strain evidence="1">NIES-381</strain>
    </source>
</reference>
<dbReference type="AlphaFoldDB" id="A0A7S1I1M2"/>
<accession>A0A7S1I1M2</accession>
<protein>
    <submittedName>
        <fullName evidence="1">Uncharacterized protein</fullName>
    </submittedName>
</protein>
<evidence type="ECO:0000313" key="1">
    <source>
        <dbReference type="EMBL" id="CAD8997769.1"/>
    </source>
</evidence>
<proteinExistence type="predicted"/>
<dbReference type="EMBL" id="HBGA01023096">
    <property type="protein sequence ID" value="CAD8997769.1"/>
    <property type="molecule type" value="Transcribed_RNA"/>
</dbReference>